<organism evidence="2 3">
    <name type="scientific">Halteria grandinella</name>
    <dbReference type="NCBI Taxonomy" id="5974"/>
    <lineage>
        <taxon>Eukaryota</taxon>
        <taxon>Sar</taxon>
        <taxon>Alveolata</taxon>
        <taxon>Ciliophora</taxon>
        <taxon>Intramacronucleata</taxon>
        <taxon>Spirotrichea</taxon>
        <taxon>Stichotrichia</taxon>
        <taxon>Sporadotrichida</taxon>
        <taxon>Halteriidae</taxon>
        <taxon>Halteria</taxon>
    </lineage>
</organism>
<dbReference type="EMBL" id="RRYP01011254">
    <property type="protein sequence ID" value="TNV77857.1"/>
    <property type="molecule type" value="Genomic_DNA"/>
</dbReference>
<evidence type="ECO:0000313" key="3">
    <source>
        <dbReference type="Proteomes" id="UP000785679"/>
    </source>
</evidence>
<keyword evidence="3" id="KW-1185">Reference proteome</keyword>
<accession>A0A8J8NLR4</accession>
<name>A0A8J8NLR4_HALGN</name>
<evidence type="ECO:0000313" key="2">
    <source>
        <dbReference type="EMBL" id="TNV77857.1"/>
    </source>
</evidence>
<reference evidence="2" key="1">
    <citation type="submission" date="2019-06" db="EMBL/GenBank/DDBJ databases">
        <authorList>
            <person name="Zheng W."/>
        </authorList>
    </citation>
    <scope>NUCLEOTIDE SEQUENCE</scope>
    <source>
        <strain evidence="2">QDHG01</strain>
    </source>
</reference>
<gene>
    <name evidence="2" type="ORF">FGO68_gene106</name>
</gene>
<proteinExistence type="predicted"/>
<dbReference type="AlphaFoldDB" id="A0A8J8NLR4"/>
<protein>
    <submittedName>
        <fullName evidence="2">Uncharacterized protein</fullName>
    </submittedName>
</protein>
<sequence length="128" mass="14448">MTIQLLLKTNVMTPTPTLSGYRNPPLFPLQKNTPTRDPMQFPRDPNPSWVSPILHTTPMPLSNTTTTNNNNTCSVCSSSMHSPCMPTTPPNLLNYRATLSTTPTRHSFSILLRWFRLPGLPKTLCFRH</sequence>
<feature type="region of interest" description="Disordered" evidence="1">
    <location>
        <begin position="14"/>
        <end position="45"/>
    </location>
</feature>
<comment type="caution">
    <text evidence="2">The sequence shown here is derived from an EMBL/GenBank/DDBJ whole genome shotgun (WGS) entry which is preliminary data.</text>
</comment>
<evidence type="ECO:0000256" key="1">
    <source>
        <dbReference type="SAM" id="MobiDB-lite"/>
    </source>
</evidence>
<dbReference type="Proteomes" id="UP000785679">
    <property type="component" value="Unassembled WGS sequence"/>
</dbReference>